<name>A0ABS0U6S2_9GAMM</name>
<dbReference type="InterPro" id="IPR002035">
    <property type="entry name" value="VWF_A"/>
</dbReference>
<gene>
    <name evidence="4" type="ORF">H8A87_12860</name>
</gene>
<dbReference type="EMBL" id="JACOII010000044">
    <property type="protein sequence ID" value="MBI6549582.1"/>
    <property type="molecule type" value="Genomic_DNA"/>
</dbReference>
<dbReference type="SMART" id="SM00327">
    <property type="entry name" value="VWA"/>
    <property type="match status" value="1"/>
</dbReference>
<dbReference type="PANTHER" id="PTHR47763:SF1">
    <property type="entry name" value="DUF659 DOMAIN-CONTAINING PROTEIN"/>
    <property type="match status" value="1"/>
</dbReference>
<proteinExistence type="predicted"/>
<dbReference type="SUPFAM" id="SSF53300">
    <property type="entry name" value="vWA-like"/>
    <property type="match status" value="1"/>
</dbReference>
<organism evidence="4 5">
    <name type="scientific">Xenorhabdus lircayensis</name>
    <dbReference type="NCBI Taxonomy" id="2763499"/>
    <lineage>
        <taxon>Bacteria</taxon>
        <taxon>Pseudomonadati</taxon>
        <taxon>Pseudomonadota</taxon>
        <taxon>Gammaproteobacteria</taxon>
        <taxon>Enterobacterales</taxon>
        <taxon>Morganellaceae</taxon>
        <taxon>Xenorhabdus</taxon>
    </lineage>
</organism>
<evidence type="ECO:0000259" key="3">
    <source>
        <dbReference type="PROSITE" id="PS50234"/>
    </source>
</evidence>
<evidence type="ECO:0000256" key="2">
    <source>
        <dbReference type="SAM" id="SignalP"/>
    </source>
</evidence>
<dbReference type="PANTHER" id="PTHR47763">
    <property type="entry name" value="ALPHA-PROTEIN KINASE VWKA"/>
    <property type="match status" value="1"/>
</dbReference>
<evidence type="ECO:0000313" key="5">
    <source>
        <dbReference type="Proteomes" id="UP000696184"/>
    </source>
</evidence>
<keyword evidence="2" id="KW-0732">Signal</keyword>
<feature type="region of interest" description="Disordered" evidence="1">
    <location>
        <begin position="210"/>
        <end position="236"/>
    </location>
</feature>
<dbReference type="InterPro" id="IPR036465">
    <property type="entry name" value="vWFA_dom_sf"/>
</dbReference>
<keyword evidence="5" id="KW-1185">Reference proteome</keyword>
<feature type="domain" description="VWFA" evidence="3">
    <location>
        <begin position="249"/>
        <end position="458"/>
    </location>
</feature>
<accession>A0ABS0U6S2</accession>
<feature type="compositionally biased region" description="Low complexity" evidence="1">
    <location>
        <begin position="218"/>
        <end position="234"/>
    </location>
</feature>
<protein>
    <submittedName>
        <fullName evidence="4">VWA domain-containing protein</fullName>
    </submittedName>
</protein>
<reference evidence="4 5" key="1">
    <citation type="submission" date="2020-08" db="EMBL/GenBank/DDBJ databases">
        <title>Description of Xenorhabdus lircayensis sp. nov., the symbiotic bacterium associated with the entomopathogenic nematode Steirnernema unicornum.</title>
        <authorList>
            <person name="Castaneda-Alvarez C."/>
            <person name="Prodan S."/>
            <person name="Zamorano A."/>
            <person name="San-Blas E."/>
            <person name="Aballay E."/>
        </authorList>
    </citation>
    <scope>NUCLEOTIDE SEQUENCE [LARGE SCALE GENOMIC DNA]</scope>
    <source>
        <strain evidence="4 5">VLS</strain>
    </source>
</reference>
<dbReference type="InterPro" id="IPR052969">
    <property type="entry name" value="Thr-specific_kinase-like"/>
</dbReference>
<dbReference type="PROSITE" id="PS50234">
    <property type="entry name" value="VWFA"/>
    <property type="match status" value="1"/>
</dbReference>
<evidence type="ECO:0000256" key="1">
    <source>
        <dbReference type="SAM" id="MobiDB-lite"/>
    </source>
</evidence>
<dbReference type="Proteomes" id="UP000696184">
    <property type="component" value="Unassembled WGS sequence"/>
</dbReference>
<feature type="signal peptide" evidence="2">
    <location>
        <begin position="1"/>
        <end position="23"/>
    </location>
</feature>
<comment type="caution">
    <text evidence="4">The sequence shown here is derived from an EMBL/GenBank/DDBJ whole genome shotgun (WGS) entry which is preliminary data.</text>
</comment>
<dbReference type="CDD" id="cd00198">
    <property type="entry name" value="vWFA"/>
    <property type="match status" value="1"/>
</dbReference>
<dbReference type="Gene3D" id="3.40.50.410">
    <property type="entry name" value="von Willebrand factor, type A domain"/>
    <property type="match status" value="1"/>
</dbReference>
<feature type="chain" id="PRO_5045912404" evidence="2">
    <location>
        <begin position="24"/>
        <end position="689"/>
    </location>
</feature>
<sequence length="689" mass="76443">MMKYLNWLMAGFPALALMVSAEAAAQKPLLQEGKHMLYQRVLTYPGCELSAKVGEKGKEQPAFSRFYVYQRQQQGNEEWLRVGPDSHGHPRGWMKANCTVDWKMQLTLAFTNPSGRNPMLFFRAKTDVEKILNSPNPATQLQPLLGELKTGKTVPSVLAREPDYMIDQHKNFYLLPVLDSDDIFTDTGYQVRVLNVASVSEASKVAKSGQNKDANTFSAKNTSSTKSISSAKSTSSDKEKNMMKGFSASVVFVIDSTISMGPYIDRTKQAIEKIYQRIEKENLLGQVKFGLVAYRSNVTAVPGLEYDSKMYVDPNTVKDGKDFLAKVRDLKQAKVSSSKVNEDAYAGVMTALDKVDWTKFGARYVILVTDAGALEGDDKLSTTQLDATQVRLEATYRGVALYTLHLKTPAGRKNHASAESQYRELTLNSFLHKPLYYPINSGDVNSFGAIVDSLANAITGQIKMAWSGKETVGSALGADESYSSYAGKKDAGGKEPSPQEPLLRDAALLGHAMRLAYLGDKQGTQAPPVFKSWISDRDLVNQNIPATEVKVLLTKSELSDLSEVMKKIVNAANEGLISPDDMFASLRSLAATMGNDPKQAKNKQATKLGEMGLLGEYIEGLPYLSEVLSLDEETWKSWDGLEQERFIRRLNIKLNYYQRYNEDVDRWISLAPDSDPRDNVYPVPLENLP</sequence>
<evidence type="ECO:0000313" key="4">
    <source>
        <dbReference type="EMBL" id="MBI6549582.1"/>
    </source>
</evidence>